<organism evidence="8 9">
    <name type="scientific">Streptomyces coacervatus</name>
    <dbReference type="NCBI Taxonomy" id="647381"/>
    <lineage>
        <taxon>Bacteria</taxon>
        <taxon>Bacillati</taxon>
        <taxon>Actinomycetota</taxon>
        <taxon>Actinomycetes</taxon>
        <taxon>Kitasatosporales</taxon>
        <taxon>Streptomycetaceae</taxon>
        <taxon>Streptomyces</taxon>
    </lineage>
</organism>
<evidence type="ECO:0000256" key="6">
    <source>
        <dbReference type="ARBA" id="ARBA00023136"/>
    </source>
</evidence>
<keyword evidence="2" id="KW-0813">Transport</keyword>
<comment type="subcellular location">
    <subcellularLocation>
        <location evidence="1">Cell membrane</location>
        <topology evidence="1">Multi-pass membrane protein</topology>
    </subcellularLocation>
</comment>
<sequence length="423" mass="44376">MTEPTAATEQSVAAGGNVPPLRKNADFIRLWVSSGISRLGTSFTMVAYPLLALWHTGSASATGLVTFAAALPSFLVQLPAGALVDRVDRRRVMLWCDIVGLLAVGAVAVAEAGGWFWLPGLMIAAFAQAALVLVCQLAERAMVRHVVAPEQLPEAMAQNEVRGAAIGLLGQPGSGLLFTLARWLPFAVNAVANAFAVVLLVLLRRNFKPPHPVSRQPLHVDITEGLRWLWQRRYARRVTGVFAGSNLVFQVLLLAVMVTIRSGGHSPTVVGVVLGAGGVGGVLGALNAPWATRRLSFHRSMVAGFALWTMLIPLAVATRDPVALACILAGISYVASLFNVIGAVYQMRVTPDELQGRVSGASSFLLSGANALGAVSGGYVIECFGVTATSIVVGAFVLFLTVLVAATLTPAEGGTDDSGHMPR</sequence>
<evidence type="ECO:0000256" key="2">
    <source>
        <dbReference type="ARBA" id="ARBA00022448"/>
    </source>
</evidence>
<keyword evidence="6 7" id="KW-0472">Membrane</keyword>
<dbReference type="EMBL" id="BAABDE010000018">
    <property type="protein sequence ID" value="GAA3804086.1"/>
    <property type="molecule type" value="Genomic_DNA"/>
</dbReference>
<name>A0ABP7HVJ3_9ACTN</name>
<dbReference type="Gene3D" id="1.20.1250.20">
    <property type="entry name" value="MFS general substrate transporter like domains"/>
    <property type="match status" value="1"/>
</dbReference>
<dbReference type="RefSeq" id="WP_275773424.1">
    <property type="nucleotide sequence ID" value="NZ_BAABDE010000018.1"/>
</dbReference>
<feature type="transmembrane region" description="Helical" evidence="7">
    <location>
        <begin position="186"/>
        <end position="203"/>
    </location>
</feature>
<keyword evidence="3" id="KW-1003">Cell membrane</keyword>
<evidence type="ECO:0000256" key="4">
    <source>
        <dbReference type="ARBA" id="ARBA00022692"/>
    </source>
</evidence>
<feature type="transmembrane region" description="Helical" evidence="7">
    <location>
        <begin position="60"/>
        <end position="80"/>
    </location>
</feature>
<keyword evidence="9" id="KW-1185">Reference proteome</keyword>
<feature type="transmembrane region" description="Helical" evidence="7">
    <location>
        <begin position="238"/>
        <end position="260"/>
    </location>
</feature>
<feature type="transmembrane region" description="Helical" evidence="7">
    <location>
        <begin position="30"/>
        <end position="54"/>
    </location>
</feature>
<reference evidence="9" key="1">
    <citation type="journal article" date="2019" name="Int. J. Syst. Evol. Microbiol.">
        <title>The Global Catalogue of Microorganisms (GCM) 10K type strain sequencing project: providing services to taxonomists for standard genome sequencing and annotation.</title>
        <authorList>
            <consortium name="The Broad Institute Genomics Platform"/>
            <consortium name="The Broad Institute Genome Sequencing Center for Infectious Disease"/>
            <person name="Wu L."/>
            <person name="Ma J."/>
        </authorList>
    </citation>
    <scope>NUCLEOTIDE SEQUENCE [LARGE SCALE GENOMIC DNA]</scope>
    <source>
        <strain evidence="9">JCM 17138</strain>
    </source>
</reference>
<feature type="transmembrane region" description="Helical" evidence="7">
    <location>
        <begin position="300"/>
        <end position="316"/>
    </location>
</feature>
<keyword evidence="4 7" id="KW-0812">Transmembrane</keyword>
<dbReference type="InterPro" id="IPR010290">
    <property type="entry name" value="TM_effector"/>
</dbReference>
<feature type="transmembrane region" description="Helical" evidence="7">
    <location>
        <begin position="358"/>
        <end position="381"/>
    </location>
</feature>
<evidence type="ECO:0000256" key="7">
    <source>
        <dbReference type="SAM" id="Phobius"/>
    </source>
</evidence>
<evidence type="ECO:0000313" key="8">
    <source>
        <dbReference type="EMBL" id="GAA3804086.1"/>
    </source>
</evidence>
<comment type="caution">
    <text evidence="8">The sequence shown here is derived from an EMBL/GenBank/DDBJ whole genome shotgun (WGS) entry which is preliminary data.</text>
</comment>
<dbReference type="CDD" id="cd06173">
    <property type="entry name" value="MFS_MefA_like"/>
    <property type="match status" value="1"/>
</dbReference>
<dbReference type="PANTHER" id="PTHR23513:SF6">
    <property type="entry name" value="MAJOR FACILITATOR SUPERFAMILY ASSOCIATED DOMAIN-CONTAINING PROTEIN"/>
    <property type="match status" value="1"/>
</dbReference>
<protein>
    <submittedName>
        <fullName evidence="8">MFS transporter</fullName>
    </submittedName>
</protein>
<dbReference type="Proteomes" id="UP001501009">
    <property type="component" value="Unassembled WGS sequence"/>
</dbReference>
<feature type="transmembrane region" description="Helical" evidence="7">
    <location>
        <begin position="322"/>
        <end position="346"/>
    </location>
</feature>
<feature type="transmembrane region" description="Helical" evidence="7">
    <location>
        <begin position="387"/>
        <end position="408"/>
    </location>
</feature>
<dbReference type="InterPro" id="IPR036259">
    <property type="entry name" value="MFS_trans_sf"/>
</dbReference>
<feature type="transmembrane region" description="Helical" evidence="7">
    <location>
        <begin position="92"/>
        <end position="110"/>
    </location>
</feature>
<evidence type="ECO:0000313" key="9">
    <source>
        <dbReference type="Proteomes" id="UP001501009"/>
    </source>
</evidence>
<dbReference type="Pfam" id="PF05977">
    <property type="entry name" value="MFS_3"/>
    <property type="match status" value="1"/>
</dbReference>
<evidence type="ECO:0000256" key="3">
    <source>
        <dbReference type="ARBA" id="ARBA00022475"/>
    </source>
</evidence>
<gene>
    <name evidence="8" type="ORF">GCM10022403_042530</name>
</gene>
<dbReference type="PANTHER" id="PTHR23513">
    <property type="entry name" value="INTEGRAL MEMBRANE EFFLUX PROTEIN-RELATED"/>
    <property type="match status" value="1"/>
</dbReference>
<keyword evidence="5 7" id="KW-1133">Transmembrane helix</keyword>
<feature type="transmembrane region" description="Helical" evidence="7">
    <location>
        <begin position="266"/>
        <end position="288"/>
    </location>
</feature>
<proteinExistence type="predicted"/>
<evidence type="ECO:0000256" key="1">
    <source>
        <dbReference type="ARBA" id="ARBA00004651"/>
    </source>
</evidence>
<evidence type="ECO:0000256" key="5">
    <source>
        <dbReference type="ARBA" id="ARBA00022989"/>
    </source>
</evidence>
<accession>A0ABP7HVJ3</accession>
<dbReference type="SUPFAM" id="SSF103473">
    <property type="entry name" value="MFS general substrate transporter"/>
    <property type="match status" value="1"/>
</dbReference>